<keyword evidence="8" id="KW-0407">Ion channel</keyword>
<dbReference type="GO" id="GO:0005886">
    <property type="term" value="C:plasma membrane"/>
    <property type="evidence" value="ECO:0007669"/>
    <property type="project" value="TreeGrafter"/>
</dbReference>
<evidence type="ECO:0000256" key="8">
    <source>
        <dbReference type="ARBA" id="ARBA00023303"/>
    </source>
</evidence>
<feature type="non-terminal residue" evidence="10">
    <location>
        <position position="287"/>
    </location>
</feature>
<evidence type="ECO:0000256" key="5">
    <source>
        <dbReference type="ARBA" id="ARBA00022989"/>
    </source>
</evidence>
<keyword evidence="7 9" id="KW-0472">Membrane</keyword>
<keyword evidence="6" id="KW-0406">Ion transport</keyword>
<dbReference type="Pfam" id="PF14798">
    <property type="entry name" value="Ca_hom_mod"/>
    <property type="match status" value="1"/>
</dbReference>
<feature type="transmembrane region" description="Helical" evidence="9">
    <location>
        <begin position="179"/>
        <end position="196"/>
    </location>
</feature>
<evidence type="ECO:0000313" key="11">
    <source>
        <dbReference type="Proteomes" id="UP000534426"/>
    </source>
</evidence>
<keyword evidence="4 9" id="KW-0812">Transmembrane</keyword>
<comment type="caution">
    <text evidence="10">The sequence shown here is derived from an EMBL/GenBank/DDBJ whole genome shotgun (WGS) entry which is preliminary data.</text>
</comment>
<evidence type="ECO:0000256" key="6">
    <source>
        <dbReference type="ARBA" id="ARBA00023065"/>
    </source>
</evidence>
<dbReference type="GO" id="GO:0005261">
    <property type="term" value="F:monoatomic cation channel activity"/>
    <property type="evidence" value="ECO:0007669"/>
    <property type="project" value="TreeGrafter"/>
</dbReference>
<proteinExistence type="inferred from homology"/>
<comment type="subcellular location">
    <subcellularLocation>
        <location evidence="1">Membrane</location>
        <topology evidence="1">Multi-pass membrane protein</topology>
    </subcellularLocation>
</comment>
<organism evidence="10 11">
    <name type="scientific">Crypturellus undulatus</name>
    <dbReference type="NCBI Taxonomy" id="48396"/>
    <lineage>
        <taxon>Eukaryota</taxon>
        <taxon>Metazoa</taxon>
        <taxon>Chordata</taxon>
        <taxon>Craniata</taxon>
        <taxon>Vertebrata</taxon>
        <taxon>Euteleostomi</taxon>
        <taxon>Archelosauria</taxon>
        <taxon>Archosauria</taxon>
        <taxon>Dinosauria</taxon>
        <taxon>Saurischia</taxon>
        <taxon>Theropoda</taxon>
        <taxon>Coelurosauria</taxon>
        <taxon>Aves</taxon>
        <taxon>Palaeognathae</taxon>
        <taxon>Tinamiformes</taxon>
        <taxon>Tinamidae</taxon>
        <taxon>Crypturellus</taxon>
    </lineage>
</organism>
<feature type="transmembrane region" description="Helical" evidence="9">
    <location>
        <begin position="17"/>
        <end position="37"/>
    </location>
</feature>
<dbReference type="InterPro" id="IPR029569">
    <property type="entry name" value="CALHM"/>
</dbReference>
<gene>
    <name evidence="10" type="primary">Calhm6</name>
    <name evidence="10" type="ORF">CRYUND_R02432</name>
</gene>
<evidence type="ECO:0000256" key="1">
    <source>
        <dbReference type="ARBA" id="ARBA00004141"/>
    </source>
</evidence>
<dbReference type="AlphaFoldDB" id="A0A7K4LGF1"/>
<keyword evidence="3" id="KW-0813">Transport</keyword>
<dbReference type="Proteomes" id="UP000534426">
    <property type="component" value="Unassembled WGS sequence"/>
</dbReference>
<feature type="non-terminal residue" evidence="10">
    <location>
        <position position="1"/>
    </location>
</feature>
<evidence type="ECO:0000256" key="2">
    <source>
        <dbReference type="ARBA" id="ARBA00008497"/>
    </source>
</evidence>
<keyword evidence="5 9" id="KW-1133">Transmembrane helix</keyword>
<feature type="transmembrane region" description="Helical" evidence="9">
    <location>
        <begin position="49"/>
        <end position="69"/>
    </location>
</feature>
<evidence type="ECO:0000313" key="10">
    <source>
        <dbReference type="EMBL" id="NWJ03788.1"/>
    </source>
</evidence>
<dbReference type="GO" id="GO:1904669">
    <property type="term" value="P:ATP export"/>
    <property type="evidence" value="ECO:0007669"/>
    <property type="project" value="UniProtKB-ARBA"/>
</dbReference>
<dbReference type="PANTHER" id="PTHR32261:SF4">
    <property type="entry name" value="CALCIUM HOMEOSTASIS MODULATOR PROTEIN 6"/>
    <property type="match status" value="1"/>
</dbReference>
<name>A0A7K4LGF1_9AVES</name>
<sequence length="287" mass="32036">MEKLQAAVDFCLRHQTALGYSVVSLLTAISEHIFSVVVFKCPCNSWNTFYGSVFLLVPAVILFLLGFIVNTEVLLLLTGCCSQDKCCGCSLKGKYFSYIRALGPAAARALVAPITWIAVSLLSASFYECAASGSSLMKELVCKGEGKQCPKLLARIPCDQNISEKLPDEFLSLRTQSQIIGWLLISVVMALTVISTCLSHCCSPVSFLHLKFWKIYLKQEQELFQAKAGEHAAKLAERNVNFFFEATGRTPFWTPSHETWQQISSLNTLRVEELHYSAIHRYAETER</sequence>
<comment type="similarity">
    <text evidence="2">Belongs to the CALHM family.</text>
</comment>
<evidence type="ECO:0000256" key="4">
    <source>
        <dbReference type="ARBA" id="ARBA00022692"/>
    </source>
</evidence>
<dbReference type="PANTHER" id="PTHR32261">
    <property type="entry name" value="CALCIUM HOMEOSTASIS MODULATOR PROTEIN"/>
    <property type="match status" value="1"/>
</dbReference>
<accession>A0A7K4LGF1</accession>
<evidence type="ECO:0000256" key="3">
    <source>
        <dbReference type="ARBA" id="ARBA00022448"/>
    </source>
</evidence>
<feature type="transmembrane region" description="Helical" evidence="9">
    <location>
        <begin position="105"/>
        <end position="127"/>
    </location>
</feature>
<evidence type="ECO:0000256" key="9">
    <source>
        <dbReference type="SAM" id="Phobius"/>
    </source>
</evidence>
<keyword evidence="11" id="KW-1185">Reference proteome</keyword>
<dbReference type="EMBL" id="VWPW01013388">
    <property type="protein sequence ID" value="NWJ03788.1"/>
    <property type="molecule type" value="Genomic_DNA"/>
</dbReference>
<reference evidence="10 11" key="1">
    <citation type="submission" date="2019-09" db="EMBL/GenBank/DDBJ databases">
        <title>Bird 10,000 Genomes (B10K) Project - Family phase.</title>
        <authorList>
            <person name="Zhang G."/>
        </authorList>
    </citation>
    <scope>NUCLEOTIDE SEQUENCE [LARGE SCALE GENOMIC DNA]</scope>
    <source>
        <strain evidence="10">B10K-MSB-37135</strain>
        <tissue evidence="10">Heart</tissue>
    </source>
</reference>
<protein>
    <submittedName>
        <fullName evidence="10">CAHM6 protein</fullName>
    </submittedName>
</protein>
<evidence type="ECO:0000256" key="7">
    <source>
        <dbReference type="ARBA" id="ARBA00023136"/>
    </source>
</evidence>